<evidence type="ECO:0000313" key="4">
    <source>
        <dbReference type="Proteomes" id="UP000266206"/>
    </source>
</evidence>
<keyword evidence="1" id="KW-0812">Transmembrane</keyword>
<accession>A0A3A1YUZ3</accession>
<dbReference type="OrthoDB" id="8660058at2"/>
<name>A0A3A1YUZ3_9BURK</name>
<keyword evidence="1" id="KW-0472">Membrane</keyword>
<evidence type="ECO:0000313" key="3">
    <source>
        <dbReference type="EMBL" id="RIY41008.1"/>
    </source>
</evidence>
<evidence type="ECO:0000256" key="1">
    <source>
        <dbReference type="SAM" id="Phobius"/>
    </source>
</evidence>
<sequence>MNSTLNASTIATPNKRLGFARKPGATIIEIGIVLLIIATIVTLALAGASRVLGQSEVTEEASNLAMLSSAIRSTRTGAGYSSDIMADLEAVNGIPANMDYVDATNTLSNRWTGAVTFTQLSSGAHFGITYASIPEDECVQLLMTFKQGILRSVGSGATPSAWTNISDITASGAETICSGGTVTWSSQPA</sequence>
<dbReference type="SUPFAM" id="SSF54523">
    <property type="entry name" value="Pili subunits"/>
    <property type="match status" value="1"/>
</dbReference>
<reference evidence="3 4" key="1">
    <citation type="submission" date="2017-08" db="EMBL/GenBank/DDBJ databases">
        <title>Pusillimonas indicus sp. nov., a member of the family Alcaligenaceae isolated from surface seawater.</title>
        <authorList>
            <person name="Li J."/>
        </authorList>
    </citation>
    <scope>NUCLEOTIDE SEQUENCE [LARGE SCALE GENOMIC DNA]</scope>
    <source>
        <strain evidence="3 4">L52-1-41</strain>
    </source>
</reference>
<dbReference type="Gene3D" id="3.30.1690.10">
    <property type="entry name" value="TcpA-like pilin"/>
    <property type="match status" value="1"/>
</dbReference>
<protein>
    <recommendedName>
        <fullName evidence="2">Type 4 secretion system PilS N-terminal domain-containing protein</fullName>
    </recommendedName>
</protein>
<dbReference type="EMBL" id="NQYH01000005">
    <property type="protein sequence ID" value="RIY41008.1"/>
    <property type="molecule type" value="Genomic_DNA"/>
</dbReference>
<evidence type="ECO:0000259" key="2">
    <source>
        <dbReference type="Pfam" id="PF08805"/>
    </source>
</evidence>
<proteinExistence type="predicted"/>
<dbReference type="InterPro" id="IPR014911">
    <property type="entry name" value="PilS_N"/>
</dbReference>
<dbReference type="AlphaFoldDB" id="A0A3A1YUZ3"/>
<feature type="transmembrane region" description="Helical" evidence="1">
    <location>
        <begin position="25"/>
        <end position="46"/>
    </location>
</feature>
<comment type="caution">
    <text evidence="3">The sequence shown here is derived from an EMBL/GenBank/DDBJ whole genome shotgun (WGS) entry which is preliminary data.</text>
</comment>
<feature type="domain" description="Type 4 secretion system PilS N-terminal" evidence="2">
    <location>
        <begin position="56"/>
        <end position="186"/>
    </location>
</feature>
<organism evidence="3 4">
    <name type="scientific">Neopusillimonas maritima</name>
    <dbReference type="NCBI Taxonomy" id="2026239"/>
    <lineage>
        <taxon>Bacteria</taxon>
        <taxon>Pseudomonadati</taxon>
        <taxon>Pseudomonadota</taxon>
        <taxon>Betaproteobacteria</taxon>
        <taxon>Burkholderiales</taxon>
        <taxon>Alcaligenaceae</taxon>
        <taxon>Neopusillimonas</taxon>
    </lineage>
</organism>
<keyword evidence="1" id="KW-1133">Transmembrane helix</keyword>
<dbReference type="RefSeq" id="WP_119516009.1">
    <property type="nucleotide sequence ID" value="NZ_NQYH01000005.1"/>
</dbReference>
<dbReference type="Pfam" id="PF08805">
    <property type="entry name" value="PilS"/>
    <property type="match status" value="1"/>
</dbReference>
<gene>
    <name evidence="3" type="ORF">CJP73_07630</name>
</gene>
<dbReference type="Proteomes" id="UP000266206">
    <property type="component" value="Unassembled WGS sequence"/>
</dbReference>
<dbReference type="InterPro" id="IPR045584">
    <property type="entry name" value="Pilin-like"/>
</dbReference>